<name>A0ABX0ZB50_9ACTN</name>
<protein>
    <submittedName>
        <fullName evidence="1">M1 family metallopeptidase</fullName>
    </submittedName>
</protein>
<sequence>MTVHALRVSVGDKAFFEILKTWVQEQRNATGTTEEFVELSERISGKQLDKLFDAWLYGTKKPTAPKPL</sequence>
<evidence type="ECO:0000313" key="2">
    <source>
        <dbReference type="Proteomes" id="UP000783871"/>
    </source>
</evidence>
<dbReference type="Gene3D" id="1.10.390.10">
    <property type="entry name" value="Neutral Protease Domain 2"/>
    <property type="match status" value="1"/>
</dbReference>
<proteinExistence type="predicted"/>
<comment type="caution">
    <text evidence="1">The sequence shown here is derived from an EMBL/GenBank/DDBJ whole genome shotgun (WGS) entry which is preliminary data.</text>
</comment>
<dbReference type="InterPro" id="IPR027268">
    <property type="entry name" value="Peptidase_M4/M1_CTD_sf"/>
</dbReference>
<reference evidence="1 2" key="1">
    <citation type="submission" date="2020-03" db="EMBL/GenBank/DDBJ databases">
        <title>WGS of actinomycetes isolated from Thailand.</title>
        <authorList>
            <person name="Thawai C."/>
        </authorList>
    </citation>
    <scope>NUCLEOTIDE SEQUENCE [LARGE SCALE GENOMIC DNA]</scope>
    <source>
        <strain evidence="1 2">HSS6-12</strain>
    </source>
</reference>
<accession>A0ABX0ZB50</accession>
<gene>
    <name evidence="1" type="ORF">HCJ94_14780</name>
</gene>
<dbReference type="EMBL" id="JAATEO010000014">
    <property type="protein sequence ID" value="NJP33218.1"/>
    <property type="molecule type" value="Genomic_DNA"/>
</dbReference>
<keyword evidence="2" id="KW-1185">Reference proteome</keyword>
<dbReference type="Proteomes" id="UP000783871">
    <property type="component" value="Unassembled WGS sequence"/>
</dbReference>
<dbReference type="SUPFAM" id="SSF55486">
    <property type="entry name" value="Metalloproteases ('zincins'), catalytic domain"/>
    <property type="match status" value="1"/>
</dbReference>
<evidence type="ECO:0000313" key="1">
    <source>
        <dbReference type="EMBL" id="NJP33218.1"/>
    </source>
</evidence>
<organism evidence="1 2">
    <name type="scientific">Micromonospora thermarum</name>
    <dbReference type="NCBI Taxonomy" id="2720024"/>
    <lineage>
        <taxon>Bacteria</taxon>
        <taxon>Bacillati</taxon>
        <taxon>Actinomycetota</taxon>
        <taxon>Actinomycetes</taxon>
        <taxon>Micromonosporales</taxon>
        <taxon>Micromonosporaceae</taxon>
        <taxon>Micromonospora</taxon>
    </lineage>
</organism>